<dbReference type="EMBL" id="CP075038">
    <property type="protein sequence ID" value="QVY01286.1"/>
    <property type="molecule type" value="Genomic_DNA"/>
</dbReference>
<organism evidence="1">
    <name type="scientific">Salmonella enterica subsp. enterica serovar Give</name>
    <dbReference type="NCBI Taxonomy" id="46626"/>
    <lineage>
        <taxon>Bacteria</taxon>
        <taxon>Pseudomonadati</taxon>
        <taxon>Pseudomonadota</taxon>
        <taxon>Gammaproteobacteria</taxon>
        <taxon>Enterobacterales</taxon>
        <taxon>Enterobacteriaceae</taxon>
        <taxon>Salmonella</taxon>
    </lineage>
</organism>
<dbReference type="InterPro" id="IPR007488">
    <property type="entry name" value="DUF535"/>
</dbReference>
<dbReference type="GO" id="GO:0006974">
    <property type="term" value="P:DNA damage response"/>
    <property type="evidence" value="ECO:0007669"/>
    <property type="project" value="TreeGrafter"/>
</dbReference>
<protein>
    <submittedName>
        <fullName evidence="1">DUF535 domain-containing protein</fullName>
    </submittedName>
</protein>
<gene>
    <name evidence="1" type="ORF">GJ28_22695</name>
</gene>
<reference evidence="1" key="3">
    <citation type="submission" date="2021-05" db="EMBL/GenBank/DDBJ databases">
        <title>Whole genome PacBio Sequel sequence of Salmonella enterica subsp. enterica.</title>
        <authorList>
            <person name="Hoffmann M."/>
            <person name="Balkey M."/>
            <person name="Luo Y."/>
        </authorList>
    </citation>
    <scope>NUCLEOTIDE SEQUENCE</scope>
    <source>
        <plasmid evidence="1">pCFSAN012622</plasmid>
    </source>
</reference>
<keyword evidence="1" id="KW-0614">Plasmid</keyword>
<proteinExistence type="predicted"/>
<dbReference type="AlphaFoldDB" id="A0A8E7NBA4"/>
<reference evidence="1" key="1">
    <citation type="submission" date="2014-06" db="EMBL/GenBank/DDBJ databases">
        <authorList>
            <person name="Strain E.A."/>
            <person name="Allard M.W."/>
            <person name="Payne J.S."/>
            <person name="Evans P.S."/>
            <person name="Timme R."/>
        </authorList>
    </citation>
    <scope>NUCLEOTIDE SEQUENCE</scope>
    <source>
        <plasmid evidence="1">pCFSAN012622</plasmid>
    </source>
</reference>
<accession>A0A8E7NBA4</accession>
<geneLocation type="plasmid" evidence="1">
    <name>pCFSAN012622</name>
</geneLocation>
<reference evidence="1" key="2">
    <citation type="journal article" date="2015" name="Genome Announc.">
        <title>Draft Genome Sequence of Salmonella enterica subsp. enterica Serovar Give, Isolated from an Imported Chili Powder Product.</title>
        <authorList>
            <person name="Wang H."/>
            <person name="Chen Y."/>
            <person name="Ayers S."/>
            <person name="Melka D."/>
            <person name="Laasri A."/>
            <person name="Payne J.S."/>
            <person name="Zheng J."/>
            <person name="Son I."/>
            <person name="Timme R."/>
            <person name="Kastanis G."/>
            <person name="Hammack T.S."/>
            <person name="Strain E."/>
            <person name="Allard M.W."/>
            <person name="Evans P.S."/>
            <person name="Brown E.W."/>
        </authorList>
    </citation>
    <scope>NUCLEOTIDE SEQUENCE</scope>
    <source>
        <plasmid evidence="1">pCFSAN012622</plasmid>
    </source>
</reference>
<evidence type="ECO:0000313" key="1">
    <source>
        <dbReference type="EMBL" id="QVY01286.1"/>
    </source>
</evidence>
<sequence>MSNLSAASLFIRLLTDPTFRRGKWEDRKFRYKFFLRCGMTPLTALRYLRALCELDNAERLLETSPTLPAKPWRPYLHKGGNVRARARAILTHYHFIQGLPDRPRQLLEVCQETPLMTFEGKEGKLITISCTPCGFDREGELMLILRFNGTVITRLSFSFIIWKGVPTLFIGGLQGPAKDTGPAVIKAATRACHGLFPRRLLCEVVSATAEICHVESIVAVSEHNHVLRQLRYFYRKRGRFVARYSECWTSVGGIQEGEFYRLPTIFPRKEAGDIPVRKRAEYRKRYVLLDDIRKKITDAS</sequence>
<dbReference type="RefSeq" id="WP_072010159.1">
    <property type="nucleotide sequence ID" value="NZ_CP075038.1"/>
</dbReference>
<dbReference type="PANTHER" id="PTHR38785:SF1">
    <property type="entry name" value="HOMOLOG OF VIRK"/>
    <property type="match status" value="1"/>
</dbReference>
<name>A0A8E7NBA4_SALET</name>
<dbReference type="PANTHER" id="PTHR38785">
    <property type="entry name" value="HOMOLOG OF VIRK"/>
    <property type="match status" value="1"/>
</dbReference>
<dbReference type="Pfam" id="PF04393">
    <property type="entry name" value="DUF535"/>
    <property type="match status" value="1"/>
</dbReference>